<feature type="compositionally biased region" description="Basic and acidic residues" evidence="3">
    <location>
        <begin position="1"/>
        <end position="26"/>
    </location>
</feature>
<accession>A0A956M0I9</accession>
<gene>
    <name evidence="5" type="ORF">KC729_11630</name>
</gene>
<dbReference type="InterPro" id="IPR006558">
    <property type="entry name" value="LamG-like"/>
</dbReference>
<evidence type="ECO:0000256" key="2">
    <source>
        <dbReference type="ARBA" id="ARBA00023157"/>
    </source>
</evidence>
<feature type="domain" description="LamG-like jellyroll fold" evidence="4">
    <location>
        <begin position="669"/>
        <end position="796"/>
    </location>
</feature>
<evidence type="ECO:0000259" key="4">
    <source>
        <dbReference type="SMART" id="SM00560"/>
    </source>
</evidence>
<evidence type="ECO:0000256" key="1">
    <source>
        <dbReference type="ARBA" id="ARBA00022729"/>
    </source>
</evidence>
<dbReference type="SUPFAM" id="SSF49899">
    <property type="entry name" value="Concanavalin A-like lectins/glucanases"/>
    <property type="match status" value="1"/>
</dbReference>
<dbReference type="Pfam" id="PF13385">
    <property type="entry name" value="Laminin_G_3"/>
    <property type="match status" value="1"/>
</dbReference>
<keyword evidence="1" id="KW-0732">Signal</keyword>
<evidence type="ECO:0000313" key="5">
    <source>
        <dbReference type="EMBL" id="MCA9728327.1"/>
    </source>
</evidence>
<organism evidence="5 6">
    <name type="scientific">Eiseniibacteriota bacterium</name>
    <dbReference type="NCBI Taxonomy" id="2212470"/>
    <lineage>
        <taxon>Bacteria</taxon>
        <taxon>Candidatus Eiseniibacteriota</taxon>
    </lineage>
</organism>
<reference evidence="5" key="1">
    <citation type="submission" date="2020-04" db="EMBL/GenBank/DDBJ databases">
        <authorList>
            <person name="Zhang T."/>
        </authorList>
    </citation>
    <scope>NUCLEOTIDE SEQUENCE</scope>
    <source>
        <strain evidence="5">HKST-UBA01</strain>
    </source>
</reference>
<dbReference type="AlphaFoldDB" id="A0A956M0I9"/>
<reference evidence="5" key="2">
    <citation type="journal article" date="2021" name="Microbiome">
        <title>Successional dynamics and alternative stable states in a saline activated sludge microbial community over 9 years.</title>
        <authorList>
            <person name="Wang Y."/>
            <person name="Ye J."/>
            <person name="Ju F."/>
            <person name="Liu L."/>
            <person name="Boyd J.A."/>
            <person name="Deng Y."/>
            <person name="Parks D.H."/>
            <person name="Jiang X."/>
            <person name="Yin X."/>
            <person name="Woodcroft B.J."/>
            <person name="Tyson G.W."/>
            <person name="Hugenholtz P."/>
            <person name="Polz M.F."/>
            <person name="Zhang T."/>
        </authorList>
    </citation>
    <scope>NUCLEOTIDE SEQUENCE</scope>
    <source>
        <strain evidence="5">HKST-UBA01</strain>
    </source>
</reference>
<dbReference type="Pfam" id="PF15892">
    <property type="entry name" value="BNR_4"/>
    <property type="match status" value="1"/>
</dbReference>
<dbReference type="SUPFAM" id="SSF50939">
    <property type="entry name" value="Sialidases"/>
    <property type="match status" value="1"/>
</dbReference>
<feature type="region of interest" description="Disordered" evidence="3">
    <location>
        <begin position="1"/>
        <end position="30"/>
    </location>
</feature>
<dbReference type="EMBL" id="JAGQHR010000352">
    <property type="protein sequence ID" value="MCA9728327.1"/>
    <property type="molecule type" value="Genomic_DNA"/>
</dbReference>
<sequence>MSLDGGRWERVDASARTHRSFERDRGPGNPNRCRRTIRLAAVLVLVAGGCGRAPHPDCEPAPWAENGLAFRIEPESGPLLDATVVLELPGGLANGLWTNEGRDLRFELSDRKGRQRTPLPYRLVPRRITDGAWFACCSTDGYTQYHTPAATYYTCQRPTAIHHVGIHDRTYFVYGSFGFDPAVRFYDHRTGVLSETMIAARTPLPTDAHGNPSLLIDHHGGLRIFYGTHGQWIRTAHATEPESIESWVEDDPIRERASYPQPLILDDQRIILSFRREQATNSRPWSWVTSTDDGASWSPARDLVLSTGDAMYGITEVGNERPLRSYHVAFTPFHYDSGRYRGIYYLRSPDGLSSVWSAADSLGPPPLYDFSAGLVFEDTTLSSHVVDLALDAANEPYILFNVGTWRQRATSGDGSWRLACRRDGTWRISEIAPCDHLFDRGCLVVDDPEHLRAYLPLGGEPGEDGGYLEELFSADGGVTWAGSGPLAPGPTIQNYAVRVQDAAPELQVLWSDGPTDTTRSYAGDRPSRVALYGSRGLLSRPSAGGARAYVRIPSLRDPAILHVYPGSDPAEDAVDVPSPFQISYTRRPDGTRDPSLLLEWLMEDGKGFAVRDETEHHNDGRAQLGGNRWRVGGSPCADNRDVHAAGHVLELAPPDFVGVKELTGPEELNAASVEIWFALQRLRPAQPLLEIGPEGKTDFALLVITDDVFVSLANPTSSSKFSTAHIPLGVWHHLVATYDGELVRVYLDGVRSRRTVRHEGPIPWNGKSLRVGKSSVAELDALVDEVRVYGRALSEEEVRAHYHKISEGEVRIEPVGS</sequence>
<name>A0A956M0I9_UNCEI</name>
<dbReference type="Gene3D" id="2.60.120.200">
    <property type="match status" value="1"/>
</dbReference>
<dbReference type="SMART" id="SM00560">
    <property type="entry name" value="LamGL"/>
    <property type="match status" value="1"/>
</dbReference>
<dbReference type="InterPro" id="IPR036278">
    <property type="entry name" value="Sialidase_sf"/>
</dbReference>
<proteinExistence type="predicted"/>
<dbReference type="Proteomes" id="UP000697710">
    <property type="component" value="Unassembled WGS sequence"/>
</dbReference>
<evidence type="ECO:0000256" key="3">
    <source>
        <dbReference type="SAM" id="MobiDB-lite"/>
    </source>
</evidence>
<keyword evidence="2" id="KW-1015">Disulfide bond</keyword>
<protein>
    <submittedName>
        <fullName evidence="5">BNR-4 repeat-containing protein</fullName>
    </submittedName>
</protein>
<dbReference type="InterPro" id="IPR013320">
    <property type="entry name" value="ConA-like_dom_sf"/>
</dbReference>
<evidence type="ECO:0000313" key="6">
    <source>
        <dbReference type="Proteomes" id="UP000697710"/>
    </source>
</evidence>
<dbReference type="CDD" id="cd15482">
    <property type="entry name" value="Sialidase_non-viral"/>
    <property type="match status" value="1"/>
</dbReference>
<comment type="caution">
    <text evidence="5">The sequence shown here is derived from an EMBL/GenBank/DDBJ whole genome shotgun (WGS) entry which is preliminary data.</text>
</comment>